<feature type="region of interest" description="Disordered" evidence="1">
    <location>
        <begin position="1"/>
        <end position="24"/>
    </location>
</feature>
<dbReference type="EMBL" id="OZ020100">
    <property type="protein sequence ID" value="CAK9273208.1"/>
    <property type="molecule type" value="Genomic_DNA"/>
</dbReference>
<feature type="compositionally biased region" description="Polar residues" evidence="1">
    <location>
        <begin position="1"/>
        <end position="13"/>
    </location>
</feature>
<dbReference type="Proteomes" id="UP001497444">
    <property type="component" value="Chromosome 5"/>
</dbReference>
<organism evidence="3 4">
    <name type="scientific">Sphagnum jensenii</name>
    <dbReference type="NCBI Taxonomy" id="128206"/>
    <lineage>
        <taxon>Eukaryota</taxon>
        <taxon>Viridiplantae</taxon>
        <taxon>Streptophyta</taxon>
        <taxon>Embryophyta</taxon>
        <taxon>Bryophyta</taxon>
        <taxon>Sphagnophytina</taxon>
        <taxon>Sphagnopsida</taxon>
        <taxon>Sphagnales</taxon>
        <taxon>Sphagnaceae</taxon>
        <taxon>Sphagnum</taxon>
    </lineage>
</organism>
<reference evidence="3" key="1">
    <citation type="submission" date="2024-02" db="EMBL/GenBank/DDBJ databases">
        <authorList>
            <consortium name="ELIXIR-Norway"/>
            <consortium name="Elixir Norway"/>
        </authorList>
    </citation>
    <scope>NUCLEOTIDE SEQUENCE</scope>
</reference>
<accession>A0ABP0X5S7</accession>
<gene>
    <name evidence="3" type="ORF">CSSPJE1EN1_LOCUS18686</name>
</gene>
<keyword evidence="4" id="KW-1185">Reference proteome</keyword>
<dbReference type="PANTHER" id="PTHR31439:SF4">
    <property type="entry name" value="NEURONAL PAS DOMAIN PROTEIN"/>
    <property type="match status" value="1"/>
</dbReference>
<dbReference type="PANTHER" id="PTHR31439">
    <property type="entry name" value="EXPRESSED PROTEIN"/>
    <property type="match status" value="1"/>
</dbReference>
<keyword evidence="2" id="KW-0472">Membrane</keyword>
<name>A0ABP0X5S7_9BRYO</name>
<evidence type="ECO:0000256" key="1">
    <source>
        <dbReference type="SAM" id="MobiDB-lite"/>
    </source>
</evidence>
<keyword evidence="2" id="KW-0812">Transmembrane</keyword>
<evidence type="ECO:0000256" key="2">
    <source>
        <dbReference type="SAM" id="Phobius"/>
    </source>
</evidence>
<proteinExistence type="predicted"/>
<sequence length="640" mass="71813">MESSRHGSSSLAQALQEAERGAAKSGIDADVEEVLRFAAREIESPSLQPLWQDATELSKDSVFLKTIYSRGQRQMMEILKTEASVGGQVVGHALVRAVEGNDLYVVKVLRKALAELRMSVLMPRFTTFSLLKAVEIGSFETAQELLRSLNFASMALMGYELAKAKEDGYPFVKVNLTRDWQKSIVAFKDLLPPAEIQLQAENLELHGLGTQQEAIHVATRLCYHIYFIWRLLIIAGCSAHVSIFHGLLMRRDEHNALANEAANTSVGFENPRVQELMRLRSEIDLLFLRLTLKVLAKQSRDRMLYQLWRATEGGRANHNSHVKTKANADATESLWDLIVHSHFGLWEIQMNVPTLVMDIEGSYQDDSEKLRHSRRHYSYVKPLLPQVAKLNVQFRMSVDIQPTFIELMVGINHVRLSVENSVWEEKHTGHFPSRIYLSIVPVDAGLTSVTMTGSSQNTSVKVGVSEQVRVGVRANIKASPAAGLSLTAGKATMAKIEGKPWQMEQLPEEGDRGGSFTWTLSNLHGSGFNRLNPMLGEVKRSIWQFGKRVPVNPLLVLPFASNGGVNFTSGEFSDTLAWRYPKDLENTTVVFNVVGRIHTTYITQDTFWETRVMPFECKVEQKLEPCGEPLGGDKKKKKKK</sequence>
<evidence type="ECO:0000313" key="3">
    <source>
        <dbReference type="EMBL" id="CAK9273208.1"/>
    </source>
</evidence>
<feature type="transmembrane region" description="Helical" evidence="2">
    <location>
        <begin position="227"/>
        <end position="248"/>
    </location>
</feature>
<evidence type="ECO:0000313" key="4">
    <source>
        <dbReference type="Proteomes" id="UP001497444"/>
    </source>
</evidence>
<keyword evidence="2" id="KW-1133">Transmembrane helix</keyword>
<protein>
    <submittedName>
        <fullName evidence="3">Uncharacterized protein</fullName>
    </submittedName>
</protein>